<dbReference type="EMBL" id="BMVP01000003">
    <property type="protein sequence ID" value="GHB50937.1"/>
    <property type="molecule type" value="Genomic_DNA"/>
</dbReference>
<gene>
    <name evidence="2" type="ORF">GCM10010347_20790</name>
</gene>
<evidence type="ECO:0000259" key="1">
    <source>
        <dbReference type="Pfam" id="PF11716"/>
    </source>
</evidence>
<keyword evidence="3" id="KW-1185">Reference proteome</keyword>
<comment type="caution">
    <text evidence="2">The sequence shown here is derived from an EMBL/GenBank/DDBJ whole genome shotgun (WGS) entry which is preliminary data.</text>
</comment>
<dbReference type="InterPro" id="IPR034660">
    <property type="entry name" value="DinB/YfiT-like"/>
</dbReference>
<dbReference type="SUPFAM" id="SSF109854">
    <property type="entry name" value="DinB/YfiT-like putative metalloenzymes"/>
    <property type="match status" value="1"/>
</dbReference>
<dbReference type="Pfam" id="PF11716">
    <property type="entry name" value="MDMPI_N"/>
    <property type="match status" value="1"/>
</dbReference>
<reference evidence="3" key="1">
    <citation type="journal article" date="2019" name="Int. J. Syst. Evol. Microbiol.">
        <title>The Global Catalogue of Microorganisms (GCM) 10K type strain sequencing project: providing services to taxonomists for standard genome sequencing and annotation.</title>
        <authorList>
            <consortium name="The Broad Institute Genomics Platform"/>
            <consortium name="The Broad Institute Genome Sequencing Center for Infectious Disease"/>
            <person name="Wu L."/>
            <person name="Ma J."/>
        </authorList>
    </citation>
    <scope>NUCLEOTIDE SEQUENCE [LARGE SCALE GENOMIC DNA]</scope>
    <source>
        <strain evidence="3">JCM 4738</strain>
    </source>
</reference>
<feature type="domain" description="Mycothiol-dependent maleylpyruvate isomerase metal-binding" evidence="1">
    <location>
        <begin position="26"/>
        <end position="171"/>
    </location>
</feature>
<dbReference type="Gene3D" id="1.20.120.450">
    <property type="entry name" value="dinb family like domain"/>
    <property type="match status" value="1"/>
</dbReference>
<dbReference type="GO" id="GO:0016853">
    <property type="term" value="F:isomerase activity"/>
    <property type="evidence" value="ECO:0007669"/>
    <property type="project" value="UniProtKB-KW"/>
</dbReference>
<proteinExistence type="predicted"/>
<accession>A0ABQ3EUE4</accession>
<dbReference type="RefSeq" id="WP_381353616.1">
    <property type="nucleotide sequence ID" value="NZ_JBHSYU010000001.1"/>
</dbReference>
<keyword evidence="2" id="KW-0413">Isomerase</keyword>
<dbReference type="Proteomes" id="UP000642673">
    <property type="component" value="Unassembled WGS sequence"/>
</dbReference>
<sequence>MFAQGRRLTLACMPHEKEVPPSADVLRAAYGAFDAVVKTVTDERSWLPTGCAGWSVRDLVFHCVGDAQRGLVALHTPVERPPDRDAVTYWEDWRPEPVGAANGRRFNRVVASMFLQVDQLCELYSETVAAMVDAAAGASAGRPVATQGHVLFAGDLIRTLAVEATIHHLDLVLSLPDAPGPSAEGLGEVRRTLDGLLGRPVPLPWDDAHYARVATGRATLSDADRARLGADAARFPLFA</sequence>
<dbReference type="InterPro" id="IPR024344">
    <property type="entry name" value="MDMPI_metal-binding"/>
</dbReference>
<protein>
    <submittedName>
        <fullName evidence="2">Maleylpyruvate isomerase</fullName>
    </submittedName>
</protein>
<evidence type="ECO:0000313" key="2">
    <source>
        <dbReference type="EMBL" id="GHB50937.1"/>
    </source>
</evidence>
<organism evidence="2 3">
    <name type="scientific">Streptomyces cirratus</name>
    <dbReference type="NCBI Taxonomy" id="68187"/>
    <lineage>
        <taxon>Bacteria</taxon>
        <taxon>Bacillati</taxon>
        <taxon>Actinomycetota</taxon>
        <taxon>Actinomycetes</taxon>
        <taxon>Kitasatosporales</taxon>
        <taxon>Streptomycetaceae</taxon>
        <taxon>Streptomyces</taxon>
    </lineage>
</organism>
<evidence type="ECO:0000313" key="3">
    <source>
        <dbReference type="Proteomes" id="UP000642673"/>
    </source>
</evidence>
<name>A0ABQ3EUE4_9ACTN</name>